<organism evidence="1 2">
    <name type="scientific">Bifidobacterium catenulatum PV20-2</name>
    <dbReference type="NCBI Taxonomy" id="1447716"/>
    <lineage>
        <taxon>Bacteria</taxon>
        <taxon>Bacillati</taxon>
        <taxon>Actinomycetota</taxon>
        <taxon>Actinomycetes</taxon>
        <taxon>Bifidobacteriales</taxon>
        <taxon>Bifidobacteriaceae</taxon>
        <taxon>Bifidobacterium</taxon>
    </lineage>
</organism>
<dbReference type="RefSeq" id="WP_039199245.1">
    <property type="nucleotide sequence ID" value="NZ_CP007456.1"/>
</dbReference>
<dbReference type="SUPFAM" id="SSF55154">
    <property type="entry name" value="CYTH-like phosphatases"/>
    <property type="match status" value="1"/>
</dbReference>
<dbReference type="Proteomes" id="UP000030625">
    <property type="component" value="Chromosome"/>
</dbReference>
<dbReference type="PANTHER" id="PTHR40114:SF1">
    <property type="entry name" value="SLR0698 PROTEIN"/>
    <property type="match status" value="1"/>
</dbReference>
<protein>
    <recommendedName>
        <fullName evidence="3">Adenylate cyclase</fullName>
    </recommendedName>
</protein>
<evidence type="ECO:0000313" key="1">
    <source>
        <dbReference type="EMBL" id="AIZ15130.1"/>
    </source>
</evidence>
<accession>A0A0A7I7C9</accession>
<dbReference type="HOGENOM" id="CLU_109545_1_0_11"/>
<dbReference type="STRING" id="1447716.AH68_08915"/>
<dbReference type="Gene3D" id="2.40.320.10">
    <property type="entry name" value="Hypothetical Protein Pfu-838710-001"/>
    <property type="match status" value="1"/>
</dbReference>
<sequence>MVEDSGRNIGDFEYTRRFFCRALPTQLDDSDSPTLIVQSYYVHQDNYALRVRLKTKSVRIAMTPDLDPLAVLEKYRDEFRLGSVTVKGPSVGGTRYEASRDLDSRIAGELIKRGGHVTIKNRFTDWIDEDGWNIDVFGGTNAPLIIAEAERIGPVTNLVIPKFCTTEITDQSRFSNEGLAANPYSRWKSAFEAELEADGPQFLDYFGTNRME</sequence>
<dbReference type="AlphaFoldDB" id="A0A0A7I7C9"/>
<gene>
    <name evidence="1" type="ORF">AH68_08915</name>
</gene>
<dbReference type="InterPro" id="IPR012042">
    <property type="entry name" value="NeuTTM/CthTTM-like"/>
</dbReference>
<dbReference type="PANTHER" id="PTHR40114">
    <property type="entry name" value="SLR0698 PROTEIN"/>
    <property type="match status" value="1"/>
</dbReference>
<proteinExistence type="predicted"/>
<dbReference type="EMBL" id="CP007456">
    <property type="protein sequence ID" value="AIZ15130.1"/>
    <property type="molecule type" value="Genomic_DNA"/>
</dbReference>
<evidence type="ECO:0000313" key="2">
    <source>
        <dbReference type="Proteomes" id="UP000030625"/>
    </source>
</evidence>
<dbReference type="OrthoDB" id="9805588at2"/>
<dbReference type="KEGG" id="bka:AH68_08915"/>
<evidence type="ECO:0008006" key="3">
    <source>
        <dbReference type="Google" id="ProtNLM"/>
    </source>
</evidence>
<dbReference type="InterPro" id="IPR033469">
    <property type="entry name" value="CYTH-like_dom_sf"/>
</dbReference>
<name>A0A0A7I7C9_9BIFI</name>
<reference evidence="1 2" key="1">
    <citation type="journal article" date="2015" name="Genome Announc.">
        <title>Complete and Assembled Genome Sequence of Bifidobacterium kashiwanohense PV20-2, Isolated from the Feces of an Anemic Kenyan Infant.</title>
        <authorList>
            <person name="Vazquez-Gutierrez P."/>
            <person name="Lacroix C."/>
            <person name="Chassard C."/>
            <person name="Klumpp J."/>
            <person name="Jans C."/>
            <person name="Stevens M.J."/>
        </authorList>
    </citation>
    <scope>NUCLEOTIDE SEQUENCE [LARGE SCALE GENOMIC DNA]</scope>
    <source>
        <strain evidence="1 2">PV20-2</strain>
    </source>
</reference>